<dbReference type="PANTHER" id="PTHR33823:SF4">
    <property type="entry name" value="GENERAL STRESS PROTEIN 16O"/>
    <property type="match status" value="1"/>
</dbReference>
<dbReference type="SUPFAM" id="SSF57716">
    <property type="entry name" value="Glucocorticoid receptor-like (DNA-binding domain)"/>
    <property type="match status" value="1"/>
</dbReference>
<keyword evidence="1" id="KW-0479">Metal-binding</keyword>
<dbReference type="InterPro" id="IPR020458">
    <property type="entry name" value="Znf_DskA_TraR_CS"/>
</dbReference>
<accession>A0A2M8L6K9</accession>
<evidence type="ECO:0000313" key="7">
    <source>
        <dbReference type="Proteomes" id="UP000231579"/>
    </source>
</evidence>
<protein>
    <recommendedName>
        <fullName evidence="5">Zinc finger DksA/TraR C4-type domain-containing protein</fullName>
    </recommendedName>
</protein>
<dbReference type="PROSITE" id="PS51128">
    <property type="entry name" value="ZF_DKSA_2"/>
    <property type="match status" value="1"/>
</dbReference>
<name>A0A2M8L6K9_9BACT</name>
<dbReference type="Gene3D" id="1.20.120.910">
    <property type="entry name" value="DksA, coiled-coil domain"/>
    <property type="match status" value="1"/>
</dbReference>
<dbReference type="EMBL" id="PFEM01000037">
    <property type="protein sequence ID" value="PJE69875.1"/>
    <property type="molecule type" value="Genomic_DNA"/>
</dbReference>
<keyword evidence="2" id="KW-0863">Zinc-finger</keyword>
<feature type="zinc finger region" description="dksA C4-type" evidence="4">
    <location>
        <begin position="101"/>
        <end position="125"/>
    </location>
</feature>
<feature type="domain" description="Zinc finger DksA/TraR C4-type" evidence="5">
    <location>
        <begin position="96"/>
        <end position="130"/>
    </location>
</feature>
<evidence type="ECO:0000259" key="5">
    <source>
        <dbReference type="Pfam" id="PF01258"/>
    </source>
</evidence>
<evidence type="ECO:0000313" key="6">
    <source>
        <dbReference type="EMBL" id="PJE69875.1"/>
    </source>
</evidence>
<dbReference type="GO" id="GO:0008270">
    <property type="term" value="F:zinc ion binding"/>
    <property type="evidence" value="ECO:0007669"/>
    <property type="project" value="UniProtKB-KW"/>
</dbReference>
<gene>
    <name evidence="6" type="ORF">COU97_02740</name>
</gene>
<reference evidence="7" key="1">
    <citation type="submission" date="2017-09" db="EMBL/GenBank/DDBJ databases">
        <title>Depth-based differentiation of microbial function through sediment-hosted aquifers and enrichment of novel symbionts in the deep terrestrial subsurface.</title>
        <authorList>
            <person name="Probst A.J."/>
            <person name="Ladd B."/>
            <person name="Jarett J.K."/>
            <person name="Geller-Mcgrath D.E."/>
            <person name="Sieber C.M.K."/>
            <person name="Emerson J.B."/>
            <person name="Anantharaman K."/>
            <person name="Thomas B.C."/>
            <person name="Malmstrom R."/>
            <person name="Stieglmeier M."/>
            <person name="Klingl A."/>
            <person name="Woyke T."/>
            <person name="Ryan C.M."/>
            <person name="Banfield J.F."/>
        </authorList>
    </citation>
    <scope>NUCLEOTIDE SEQUENCE [LARGE SCALE GENOMIC DNA]</scope>
</reference>
<dbReference type="Pfam" id="PF01258">
    <property type="entry name" value="zf-dskA_traR"/>
    <property type="match status" value="1"/>
</dbReference>
<evidence type="ECO:0000256" key="3">
    <source>
        <dbReference type="ARBA" id="ARBA00022833"/>
    </source>
</evidence>
<keyword evidence="3" id="KW-0862">Zinc</keyword>
<organism evidence="6 7">
    <name type="scientific">Candidatus Shapirobacteria bacterium CG10_big_fil_rev_8_21_14_0_10_48_15</name>
    <dbReference type="NCBI Taxonomy" id="1974484"/>
    <lineage>
        <taxon>Bacteria</taxon>
        <taxon>Candidatus Shapironibacteriota</taxon>
    </lineage>
</organism>
<evidence type="ECO:0000256" key="2">
    <source>
        <dbReference type="ARBA" id="ARBA00022771"/>
    </source>
</evidence>
<evidence type="ECO:0000256" key="1">
    <source>
        <dbReference type="ARBA" id="ARBA00022723"/>
    </source>
</evidence>
<dbReference type="PROSITE" id="PS01102">
    <property type="entry name" value="ZF_DKSA_1"/>
    <property type="match status" value="1"/>
</dbReference>
<sequence>MAKKSRQANKPIISFPKVILMPIANFLAREVKRLEERKQNLFKRDPFKDADRIVDNAASDTDAAEQDGHAQVTAMARHTDRRLIQIKKALAKIRLGQYGVCERCGQMIDTDRLMVMPETTICVHCEQKKES</sequence>
<dbReference type="AlphaFoldDB" id="A0A2M8L6K9"/>
<dbReference type="InterPro" id="IPR000962">
    <property type="entry name" value="Znf_DskA_TraR"/>
</dbReference>
<evidence type="ECO:0000256" key="4">
    <source>
        <dbReference type="PROSITE-ProRule" id="PRU00510"/>
    </source>
</evidence>
<proteinExistence type="predicted"/>
<dbReference type="PANTHER" id="PTHR33823">
    <property type="entry name" value="RNA POLYMERASE-BINDING TRANSCRIPTION FACTOR DKSA-RELATED"/>
    <property type="match status" value="1"/>
</dbReference>
<comment type="caution">
    <text evidence="6">The sequence shown here is derived from an EMBL/GenBank/DDBJ whole genome shotgun (WGS) entry which is preliminary data.</text>
</comment>
<dbReference type="Proteomes" id="UP000231579">
    <property type="component" value="Unassembled WGS sequence"/>
</dbReference>